<dbReference type="Proteomes" id="UP000038010">
    <property type="component" value="Unassembled WGS sequence"/>
</dbReference>
<sequence>MLPPTTALSLALLTAPLLCLLANPVQAGCYGHTGDHGSTGSSDLAFHHIDVSCHDPNGGLQGYYGPSSWKGFCADHIWFSIDNLNGNAGFDLNDDDCEREMNNVVLSCSQNRGGDLEYLWGGEFEKAGWKFR</sequence>
<comment type="caution">
    <text evidence="2">The sequence shown here is derived from an EMBL/GenBank/DDBJ whole genome shotgun (WGS) entry which is preliminary data.</text>
</comment>
<keyword evidence="1" id="KW-0732">Signal</keyword>
<evidence type="ECO:0000313" key="3">
    <source>
        <dbReference type="Proteomes" id="UP000038010"/>
    </source>
</evidence>
<evidence type="ECO:0000256" key="1">
    <source>
        <dbReference type="SAM" id="SignalP"/>
    </source>
</evidence>
<reference evidence="2 3" key="1">
    <citation type="submission" date="2015-06" db="EMBL/GenBank/DDBJ databases">
        <title>Draft genome of the ant-associated black yeast Phialophora attae CBS 131958.</title>
        <authorList>
            <person name="Moreno L.F."/>
            <person name="Stielow B.J."/>
            <person name="de Hoog S."/>
            <person name="Vicente V.A."/>
            <person name="Weiss V.A."/>
            <person name="de Vries M."/>
            <person name="Cruz L.M."/>
            <person name="Souza E.M."/>
        </authorList>
    </citation>
    <scope>NUCLEOTIDE SEQUENCE [LARGE SCALE GENOMIC DNA]</scope>
    <source>
        <strain evidence="2 3">CBS 131958</strain>
    </source>
</reference>
<dbReference type="RefSeq" id="XP_017997743.1">
    <property type="nucleotide sequence ID" value="XM_018148950.1"/>
</dbReference>
<proteinExistence type="predicted"/>
<evidence type="ECO:0000313" key="2">
    <source>
        <dbReference type="EMBL" id="KPI37780.1"/>
    </source>
</evidence>
<dbReference type="AlphaFoldDB" id="A0A0N1NZ47"/>
<dbReference type="OrthoDB" id="4825549at2759"/>
<gene>
    <name evidence="2" type="ORF">AB675_84</name>
</gene>
<feature type="chain" id="PRO_5005879458" description="Cyanovirin-N domain-containing protein" evidence="1">
    <location>
        <begin position="28"/>
        <end position="132"/>
    </location>
</feature>
<feature type="signal peptide" evidence="1">
    <location>
        <begin position="1"/>
        <end position="27"/>
    </location>
</feature>
<accession>A0A0N1NZ47</accession>
<dbReference type="GeneID" id="28740721"/>
<keyword evidence="3" id="KW-1185">Reference proteome</keyword>
<organism evidence="2 3">
    <name type="scientific">Cyphellophora attinorum</name>
    <dbReference type="NCBI Taxonomy" id="1664694"/>
    <lineage>
        <taxon>Eukaryota</taxon>
        <taxon>Fungi</taxon>
        <taxon>Dikarya</taxon>
        <taxon>Ascomycota</taxon>
        <taxon>Pezizomycotina</taxon>
        <taxon>Eurotiomycetes</taxon>
        <taxon>Chaetothyriomycetidae</taxon>
        <taxon>Chaetothyriales</taxon>
        <taxon>Cyphellophoraceae</taxon>
        <taxon>Cyphellophora</taxon>
    </lineage>
</organism>
<protein>
    <recommendedName>
        <fullName evidence="4">Cyanovirin-N domain-containing protein</fullName>
    </recommendedName>
</protein>
<name>A0A0N1NZ47_9EURO</name>
<dbReference type="VEuPathDB" id="FungiDB:AB675_84"/>
<dbReference type="EMBL" id="LFJN01000022">
    <property type="protein sequence ID" value="KPI37780.1"/>
    <property type="molecule type" value="Genomic_DNA"/>
</dbReference>
<evidence type="ECO:0008006" key="4">
    <source>
        <dbReference type="Google" id="ProtNLM"/>
    </source>
</evidence>